<keyword evidence="2" id="KW-1185">Reference proteome</keyword>
<evidence type="ECO:0000313" key="1">
    <source>
        <dbReference type="EMBL" id="BDZ50753.1"/>
    </source>
</evidence>
<dbReference type="EMBL" id="AP027732">
    <property type="protein sequence ID" value="BDZ50753.1"/>
    <property type="molecule type" value="Genomic_DNA"/>
</dbReference>
<protein>
    <submittedName>
        <fullName evidence="1">Uncharacterized protein</fullName>
    </submittedName>
</protein>
<proteinExistence type="predicted"/>
<accession>A0ABN6Y4Q2</accession>
<name>A0ABN6Y4Q2_9MICO</name>
<reference evidence="2" key="1">
    <citation type="journal article" date="2019" name="Int. J. Syst. Evol. Microbiol.">
        <title>The Global Catalogue of Microorganisms (GCM) 10K type strain sequencing project: providing services to taxonomists for standard genome sequencing and annotation.</title>
        <authorList>
            <consortium name="The Broad Institute Genomics Platform"/>
            <consortium name="The Broad Institute Genome Sequencing Center for Infectious Disease"/>
            <person name="Wu L."/>
            <person name="Ma J."/>
        </authorList>
    </citation>
    <scope>NUCLEOTIDE SEQUENCE [LARGE SCALE GENOMIC DNA]</scope>
    <source>
        <strain evidence="2">NBRC 108728</strain>
    </source>
</reference>
<gene>
    <name evidence="1" type="ORF">GCM10025867_29940</name>
</gene>
<organism evidence="1 2">
    <name type="scientific">Frondihabitans sucicola</name>
    <dbReference type="NCBI Taxonomy" id="1268041"/>
    <lineage>
        <taxon>Bacteria</taxon>
        <taxon>Bacillati</taxon>
        <taxon>Actinomycetota</taxon>
        <taxon>Actinomycetes</taxon>
        <taxon>Micrococcales</taxon>
        <taxon>Microbacteriaceae</taxon>
        <taxon>Frondihabitans</taxon>
    </lineage>
</organism>
<dbReference type="Proteomes" id="UP001321486">
    <property type="component" value="Chromosome"/>
</dbReference>
<evidence type="ECO:0000313" key="2">
    <source>
        <dbReference type="Proteomes" id="UP001321486"/>
    </source>
</evidence>
<sequence length="67" mass="7305">MRPELYVDGLEKRAVASALISTATRASLLVISNRWWVAVADSLCMDGADLASASERTLMYTVPAHPR</sequence>